<gene>
    <name evidence="3" type="ORF">H9S92_09540</name>
</gene>
<keyword evidence="1" id="KW-1133">Transmembrane helix</keyword>
<dbReference type="InterPro" id="IPR005135">
    <property type="entry name" value="Endo/exonuclease/phosphatase"/>
</dbReference>
<name>A0A923T8B7_9BACT</name>
<keyword evidence="4" id="KW-1185">Reference proteome</keyword>
<keyword evidence="3" id="KW-0378">Hydrolase</keyword>
<dbReference type="EMBL" id="JACSIT010000098">
    <property type="protein sequence ID" value="MBC6994406.1"/>
    <property type="molecule type" value="Genomic_DNA"/>
</dbReference>
<evidence type="ECO:0000256" key="1">
    <source>
        <dbReference type="SAM" id="Phobius"/>
    </source>
</evidence>
<keyword evidence="1" id="KW-0472">Membrane</keyword>
<dbReference type="GO" id="GO:0004519">
    <property type="term" value="F:endonuclease activity"/>
    <property type="evidence" value="ECO:0007669"/>
    <property type="project" value="UniProtKB-KW"/>
</dbReference>
<comment type="caution">
    <text evidence="3">The sequence shown here is derived from an EMBL/GenBank/DDBJ whole genome shotgun (WGS) entry which is preliminary data.</text>
</comment>
<proteinExistence type="predicted"/>
<evidence type="ECO:0000259" key="2">
    <source>
        <dbReference type="Pfam" id="PF03372"/>
    </source>
</evidence>
<feature type="transmembrane region" description="Helical" evidence="1">
    <location>
        <begin position="63"/>
        <end position="82"/>
    </location>
</feature>
<keyword evidence="1" id="KW-0812">Transmembrane</keyword>
<accession>A0A923T8B7</accession>
<evidence type="ECO:0000313" key="3">
    <source>
        <dbReference type="EMBL" id="MBC6994406.1"/>
    </source>
</evidence>
<dbReference type="SUPFAM" id="SSF56219">
    <property type="entry name" value="DNase I-like"/>
    <property type="match status" value="1"/>
</dbReference>
<feature type="transmembrane region" description="Helical" evidence="1">
    <location>
        <begin position="30"/>
        <end position="51"/>
    </location>
</feature>
<dbReference type="Gene3D" id="3.60.10.10">
    <property type="entry name" value="Endonuclease/exonuclease/phosphatase"/>
    <property type="match status" value="1"/>
</dbReference>
<feature type="domain" description="Endonuclease/exonuclease/phosphatase" evidence="2">
    <location>
        <begin position="99"/>
        <end position="336"/>
    </location>
</feature>
<dbReference type="RefSeq" id="WP_187466482.1">
    <property type="nucleotide sequence ID" value="NZ_JACSIT010000098.1"/>
</dbReference>
<dbReference type="InterPro" id="IPR036691">
    <property type="entry name" value="Endo/exonu/phosph_ase_sf"/>
</dbReference>
<keyword evidence="3" id="KW-0540">Nuclease</keyword>
<keyword evidence="3" id="KW-0255">Endonuclease</keyword>
<dbReference type="Pfam" id="PF03372">
    <property type="entry name" value="Exo_endo_phos"/>
    <property type="match status" value="1"/>
</dbReference>
<sequence length="345" mass="37989">MLSRFLHLLGVTFSLSAAFGLLARFVPPDVWWPPAVVPLFLPILLALTLLYASWNAYRRRWKWTALPALVLLLSLPMAKRLFAISTGGSAAGASSISVITANLRGFQNDLWKDISFTAAEPFLGGAKPDVLLLQETRTEGHRANFVAEIKASTGLAKRHQPPGKAIATYANDPTFVADKFIETGAFNGYLITDVTTELGKIRVINAHLQSNRISAMAGQIGEDDTLGEGLNRAESMLRNYRRSAILRAQQANEIRRAIHDSPYPVIVGGDFNDVPSSYTYQRIRSPRLRDAWADRGFGPGTTFTGPLPGLRIDFLLVDTSLSVRSIERIETGFSDHRALRAVISR</sequence>
<protein>
    <submittedName>
        <fullName evidence="3">Endonuclease/exonuclease/phosphatase family protein</fullName>
    </submittedName>
</protein>
<dbReference type="AlphaFoldDB" id="A0A923T8B7"/>
<organism evidence="3 4">
    <name type="scientific">Neolewinella lacunae</name>
    <dbReference type="NCBI Taxonomy" id="1517758"/>
    <lineage>
        <taxon>Bacteria</taxon>
        <taxon>Pseudomonadati</taxon>
        <taxon>Bacteroidota</taxon>
        <taxon>Saprospiria</taxon>
        <taxon>Saprospirales</taxon>
        <taxon>Lewinellaceae</taxon>
        <taxon>Neolewinella</taxon>
    </lineage>
</organism>
<dbReference type="Proteomes" id="UP000650081">
    <property type="component" value="Unassembled WGS sequence"/>
</dbReference>
<evidence type="ECO:0000313" key="4">
    <source>
        <dbReference type="Proteomes" id="UP000650081"/>
    </source>
</evidence>
<reference evidence="3" key="1">
    <citation type="submission" date="2020-08" db="EMBL/GenBank/DDBJ databases">
        <title>Lewinella bacteria from marine environments.</title>
        <authorList>
            <person name="Zhong Y."/>
        </authorList>
    </citation>
    <scope>NUCLEOTIDE SEQUENCE</scope>
    <source>
        <strain evidence="3">KCTC 42187</strain>
    </source>
</reference>